<dbReference type="SUPFAM" id="SSF52540">
    <property type="entry name" value="P-loop containing nucleoside triphosphate hydrolases"/>
    <property type="match status" value="1"/>
</dbReference>
<evidence type="ECO:0000256" key="1">
    <source>
        <dbReference type="ARBA" id="ARBA00010322"/>
    </source>
</evidence>
<dbReference type="PANTHER" id="PTHR12169">
    <property type="entry name" value="ATPASE N2B"/>
    <property type="match status" value="1"/>
</dbReference>
<dbReference type="GO" id="GO:0005524">
    <property type="term" value="F:ATP binding"/>
    <property type="evidence" value="ECO:0007669"/>
    <property type="project" value="UniProtKB-KW"/>
</dbReference>
<reference evidence="5 6" key="1">
    <citation type="submission" date="2016-10" db="EMBL/GenBank/DDBJ databases">
        <title>Genome sequence of the basidiomycete white-rot fungus Trametes pubescens.</title>
        <authorList>
            <person name="Makela M.R."/>
            <person name="Granchi Z."/>
            <person name="Peng M."/>
            <person name="De Vries R.P."/>
            <person name="Grigoriev I."/>
            <person name="Riley R."/>
            <person name="Hilden K."/>
        </authorList>
    </citation>
    <scope>NUCLEOTIDE SEQUENCE [LARGE SCALE GENOMIC DNA]</scope>
    <source>
        <strain evidence="5 6">FBCC735</strain>
    </source>
</reference>
<comment type="similarity">
    <text evidence="1">Belongs to the AFG1 ATPase family.</text>
</comment>
<protein>
    <submittedName>
        <fullName evidence="5">Lactation elevated protein 1</fullName>
    </submittedName>
</protein>
<dbReference type="OMA" id="WMAKKLV"/>
<dbReference type="Pfam" id="PF03969">
    <property type="entry name" value="AFG1_ATPase"/>
    <property type="match status" value="1"/>
</dbReference>
<evidence type="ECO:0000256" key="2">
    <source>
        <dbReference type="ARBA" id="ARBA00022741"/>
    </source>
</evidence>
<keyword evidence="2" id="KW-0547">Nucleotide-binding</keyword>
<dbReference type="OrthoDB" id="2193432at2759"/>
<dbReference type="AlphaFoldDB" id="A0A1M2VDH0"/>
<sequence length="713" mass="79793">MAARTLQRSVSLQTTRKAALPTCASRFHSAATLYQTDKSRSNLPAQIDLLERYRGLVTLGRIQEDEEQIRVIMQLRRLHKELEGYAPPAVLARHLNQTHAFPSGQVLTENSDPGPWWAATEPILQNASTGGLIRVRTHAEEIEALTTPKGLLVTGPPGSGKSFLIDLWFSTVPTPHKARKHYNELVLEIYRAVWEETRRRMTALYASKAPDEQENEQSRPWNKLVRDQWRQLLQSGSLPTRWTRGVNMSFSLSRTPLEPSIAYVVAQRLILRHWLLVFDEIQLLDVSSATLLADVLSWFWRMGGIIVGSSNKVPDDLYKNGVQRERLEPFVEALKARCPVVIMRAERDWRSVRGREGRGSWYTLEQNSDFEARLEELAPAAGVDTSATQIVVFGRAIHVPWSADYMCKFKFSELCDESLGPADYITLASKYRTFVITSIPILKLSAKNQARRFISLIDALYEARCRIICLADAPLEQLFFPDAPPETSASTGDVRGPSEDVDVMMAEAIGETQDVYRPNVSSYDAPNMERERTPAAPLALDTLSIFSGKDEQFAFQRALSRLREMTSESYARDEQWTPLPPSARKWETSQSPTQSPSPSPPQSSFPPPHRNFKARSDDAAPVTGRPSSDFAEEASAHATHPHPHPTARPPAPRLRADHVWGVREDWGAQAREWGRGASVYSQPEATPRVTSTSPPTGADGETKKRGPGEDGSS</sequence>
<dbReference type="InterPro" id="IPR027417">
    <property type="entry name" value="P-loop_NTPase"/>
</dbReference>
<keyword evidence="3" id="KW-0067">ATP-binding</keyword>
<keyword evidence="6" id="KW-1185">Reference proteome</keyword>
<name>A0A1M2VDH0_TRAPU</name>
<evidence type="ECO:0000256" key="4">
    <source>
        <dbReference type="SAM" id="MobiDB-lite"/>
    </source>
</evidence>
<dbReference type="EMBL" id="MNAD01001426">
    <property type="protein sequence ID" value="OJT05583.1"/>
    <property type="molecule type" value="Genomic_DNA"/>
</dbReference>
<dbReference type="InterPro" id="IPR005654">
    <property type="entry name" value="ATPase_AFG1-like"/>
</dbReference>
<feature type="region of interest" description="Disordered" evidence="4">
    <location>
        <begin position="673"/>
        <end position="713"/>
    </location>
</feature>
<dbReference type="GO" id="GO:0016887">
    <property type="term" value="F:ATP hydrolysis activity"/>
    <property type="evidence" value="ECO:0007669"/>
    <property type="project" value="InterPro"/>
</dbReference>
<evidence type="ECO:0000256" key="3">
    <source>
        <dbReference type="ARBA" id="ARBA00022840"/>
    </source>
</evidence>
<comment type="caution">
    <text evidence="5">The sequence shown here is derived from an EMBL/GenBank/DDBJ whole genome shotgun (WGS) entry which is preliminary data.</text>
</comment>
<feature type="compositionally biased region" description="Basic and acidic residues" evidence="4">
    <location>
        <begin position="700"/>
        <end position="713"/>
    </location>
</feature>
<dbReference type="Gene3D" id="3.40.50.300">
    <property type="entry name" value="P-loop containing nucleotide triphosphate hydrolases"/>
    <property type="match status" value="1"/>
</dbReference>
<evidence type="ECO:0000313" key="5">
    <source>
        <dbReference type="EMBL" id="OJT05583.1"/>
    </source>
</evidence>
<dbReference type="PANTHER" id="PTHR12169:SF2">
    <property type="entry name" value="AFG1P"/>
    <property type="match status" value="1"/>
</dbReference>
<proteinExistence type="inferred from homology"/>
<accession>A0A1M2VDH0</accession>
<feature type="compositionally biased region" description="Pro residues" evidence="4">
    <location>
        <begin position="595"/>
        <end position="609"/>
    </location>
</feature>
<feature type="compositionally biased region" description="Polar residues" evidence="4">
    <location>
        <begin position="679"/>
        <end position="695"/>
    </location>
</feature>
<organism evidence="5 6">
    <name type="scientific">Trametes pubescens</name>
    <name type="common">White-rot fungus</name>
    <dbReference type="NCBI Taxonomy" id="154538"/>
    <lineage>
        <taxon>Eukaryota</taxon>
        <taxon>Fungi</taxon>
        <taxon>Dikarya</taxon>
        <taxon>Basidiomycota</taxon>
        <taxon>Agaricomycotina</taxon>
        <taxon>Agaricomycetes</taxon>
        <taxon>Polyporales</taxon>
        <taxon>Polyporaceae</taxon>
        <taxon>Trametes</taxon>
    </lineage>
</organism>
<dbReference type="Proteomes" id="UP000184267">
    <property type="component" value="Unassembled WGS sequence"/>
</dbReference>
<dbReference type="GO" id="GO:0005739">
    <property type="term" value="C:mitochondrion"/>
    <property type="evidence" value="ECO:0007669"/>
    <property type="project" value="TreeGrafter"/>
</dbReference>
<dbReference type="NCBIfam" id="NF040713">
    <property type="entry name" value="ZapE"/>
    <property type="match status" value="1"/>
</dbReference>
<evidence type="ECO:0000313" key="6">
    <source>
        <dbReference type="Proteomes" id="UP000184267"/>
    </source>
</evidence>
<gene>
    <name evidence="5" type="ORF">TRAPUB_3596</name>
</gene>
<feature type="region of interest" description="Disordered" evidence="4">
    <location>
        <begin position="567"/>
        <end position="656"/>
    </location>
</feature>